<gene>
    <name evidence="3" type="ORF">FB467_2357</name>
</gene>
<evidence type="ECO:0000256" key="1">
    <source>
        <dbReference type="SAM" id="MobiDB-lite"/>
    </source>
</evidence>
<feature type="transmembrane region" description="Helical" evidence="2">
    <location>
        <begin position="65"/>
        <end position="90"/>
    </location>
</feature>
<feature type="transmembrane region" description="Helical" evidence="2">
    <location>
        <begin position="6"/>
        <end position="36"/>
    </location>
</feature>
<feature type="compositionally biased region" description="Gly residues" evidence="1">
    <location>
        <begin position="123"/>
        <end position="145"/>
    </location>
</feature>
<reference evidence="3 4" key="1">
    <citation type="submission" date="2019-06" db="EMBL/GenBank/DDBJ databases">
        <title>Sequencing the genomes of 1000 actinobacteria strains.</title>
        <authorList>
            <person name="Klenk H.-P."/>
        </authorList>
    </citation>
    <scope>NUCLEOTIDE SEQUENCE [LARGE SCALE GENOMIC DNA]</scope>
    <source>
        <strain evidence="3 4">DSM 12335</strain>
    </source>
</reference>
<dbReference type="NCBIfam" id="NF008528">
    <property type="entry name" value="PRK11463.1-2"/>
    <property type="match status" value="1"/>
</dbReference>
<keyword evidence="2" id="KW-0812">Transmembrane</keyword>
<organism evidence="3 4">
    <name type="scientific">Ornithinicoccus hortensis</name>
    <dbReference type="NCBI Taxonomy" id="82346"/>
    <lineage>
        <taxon>Bacteria</taxon>
        <taxon>Bacillati</taxon>
        <taxon>Actinomycetota</taxon>
        <taxon>Actinomycetes</taxon>
        <taxon>Micrococcales</taxon>
        <taxon>Intrasporangiaceae</taxon>
        <taxon>Ornithinicoccus</taxon>
    </lineage>
</organism>
<dbReference type="PANTHER" id="PTHR35335:SF1">
    <property type="entry name" value="UPF0716 PROTEIN FXSA"/>
    <property type="match status" value="1"/>
</dbReference>
<evidence type="ECO:0000313" key="3">
    <source>
        <dbReference type="EMBL" id="TQL51219.1"/>
    </source>
</evidence>
<feature type="compositionally biased region" description="Acidic residues" evidence="1">
    <location>
        <begin position="146"/>
        <end position="159"/>
    </location>
</feature>
<feature type="region of interest" description="Disordered" evidence="1">
    <location>
        <begin position="121"/>
        <end position="159"/>
    </location>
</feature>
<dbReference type="AlphaFoldDB" id="A0A542YSZ6"/>
<evidence type="ECO:0000313" key="4">
    <source>
        <dbReference type="Proteomes" id="UP000319516"/>
    </source>
</evidence>
<keyword evidence="4" id="KW-1185">Reference proteome</keyword>
<dbReference type="Pfam" id="PF04186">
    <property type="entry name" value="FxsA"/>
    <property type="match status" value="1"/>
</dbReference>
<comment type="caution">
    <text evidence="3">The sequence shown here is derived from an EMBL/GenBank/DDBJ whole genome shotgun (WGS) entry which is preliminary data.</text>
</comment>
<accession>A0A542YSZ6</accession>
<keyword evidence="2" id="KW-1133">Transmembrane helix</keyword>
<proteinExistence type="predicted"/>
<sequence>MPLVEVIVLILVGRQIGAGWTLLALLATCLIGAVLVKRESARTWKSLRRAVDSGRVPGREVADAALVLVGGLLLLVPGFVTDVVGLFLILPLTRPITRAWLAAVIGSRVLDGVVPGTVYGPTPGRGEGAGPTGFGPPTGGRGGDIIEGEIIDEDPPPGR</sequence>
<dbReference type="EMBL" id="VFOP01000001">
    <property type="protein sequence ID" value="TQL51219.1"/>
    <property type="molecule type" value="Genomic_DNA"/>
</dbReference>
<keyword evidence="2" id="KW-0472">Membrane</keyword>
<evidence type="ECO:0000256" key="2">
    <source>
        <dbReference type="SAM" id="Phobius"/>
    </source>
</evidence>
<dbReference type="Proteomes" id="UP000319516">
    <property type="component" value="Unassembled WGS sequence"/>
</dbReference>
<dbReference type="GO" id="GO:0016020">
    <property type="term" value="C:membrane"/>
    <property type="evidence" value="ECO:0007669"/>
    <property type="project" value="InterPro"/>
</dbReference>
<protein>
    <submittedName>
        <fullName evidence="3">UPF0716 protein FxsA</fullName>
    </submittedName>
</protein>
<name>A0A542YSZ6_9MICO</name>
<dbReference type="InterPro" id="IPR007313">
    <property type="entry name" value="FxsA"/>
</dbReference>
<dbReference type="PANTHER" id="PTHR35335">
    <property type="entry name" value="UPF0716 PROTEIN FXSA"/>
    <property type="match status" value="1"/>
</dbReference>